<reference evidence="2" key="1">
    <citation type="journal article" date="2013" name="Eukaryot. Cell">
        <title>Extremely Reduced Levels of Heterozygosity in the Vertebrate Pathogen Encephalitozoon cuniculi.</title>
        <authorList>
            <person name="Selman M."/>
            <person name="Sak B."/>
            <person name="Kvac M."/>
            <person name="Farinelli L."/>
            <person name="Weiss L.M."/>
            <person name="Corradi N."/>
        </authorList>
    </citation>
    <scope>NUCLEOTIDE SEQUENCE</scope>
</reference>
<sequence length="219" mass="25553">MFFLFLAHVFSQTLFYLDDNRSVESALRLNGQTVVLMQAKLFHRASPSQPWREAKGINAGTRLSIYKSDGDYKSADPDPKNLIFKDVKHEMFSTFFYTTPETGYYTMVFSLDTDVRGELAFGLTIYEGRPWTPEIVSGTDYQMEWLTKKMGDLLYVSKNNFDLQKLDDWDEVEYTGLYNSIFKLINRIVLLKIATIFATLLYINRKTKEFYISKKIVKK</sequence>
<dbReference type="EMBL" id="KC513612">
    <property type="protein sequence ID" value="AGE96070.1"/>
    <property type="molecule type" value="Genomic_DNA"/>
</dbReference>
<proteinExistence type="predicted"/>
<evidence type="ECO:0000313" key="2">
    <source>
        <dbReference type="EMBL" id="AGE96070.1"/>
    </source>
</evidence>
<keyword evidence="1" id="KW-1133">Transmembrane helix</keyword>
<dbReference type="VEuPathDB" id="MicrosporidiaDB:M970_010620"/>
<evidence type="ECO:0000256" key="1">
    <source>
        <dbReference type="SAM" id="Phobius"/>
    </source>
</evidence>
<protein>
    <recommendedName>
        <fullName evidence="3">GOLD domain-containing protein</fullName>
    </recommendedName>
</protein>
<keyword evidence="1" id="KW-0812">Transmembrane</keyword>
<dbReference type="OMA" id="QPWREAK"/>
<feature type="transmembrane region" description="Helical" evidence="1">
    <location>
        <begin position="184"/>
        <end position="203"/>
    </location>
</feature>
<keyword evidence="1" id="KW-0472">Membrane</keyword>
<accession>M1KA57</accession>
<gene>
    <name evidence="2" type="ORF">ECU01_0790</name>
</gene>
<dbReference type="VEuPathDB" id="MicrosporidiaDB:AEWR_010620"/>
<dbReference type="AlphaFoldDB" id="M1KA57"/>
<dbReference type="VEuPathDB" id="MicrosporidiaDB:AEWQ_010590"/>
<name>M1KA57_ENCCN</name>
<dbReference type="VEuPathDB" id="MicrosporidiaDB:ECU01_0790"/>
<dbReference type="VEuPathDB" id="MicrosporidiaDB:AEWD_010620"/>
<organism evidence="2">
    <name type="scientific">Encephalitozoon cuniculi</name>
    <name type="common">Microsporidian parasite</name>
    <dbReference type="NCBI Taxonomy" id="6035"/>
    <lineage>
        <taxon>Eukaryota</taxon>
        <taxon>Fungi</taxon>
        <taxon>Fungi incertae sedis</taxon>
        <taxon>Microsporidia</taxon>
        <taxon>Unikaryonidae</taxon>
        <taxon>Encephalitozoon</taxon>
    </lineage>
</organism>
<evidence type="ECO:0008006" key="3">
    <source>
        <dbReference type="Google" id="ProtNLM"/>
    </source>
</evidence>